<proteinExistence type="predicted"/>
<name>A0A1F2PP46_9FIRM</name>
<evidence type="ECO:0000313" key="4">
    <source>
        <dbReference type="Proteomes" id="UP000176244"/>
    </source>
</evidence>
<dbReference type="SUPFAM" id="SSF52540">
    <property type="entry name" value="P-loop containing nucleoside triphosphate hydrolases"/>
    <property type="match status" value="1"/>
</dbReference>
<protein>
    <recommendedName>
        <fullName evidence="2">Nephrocystin 3-like N-terminal domain-containing protein</fullName>
    </recommendedName>
</protein>
<keyword evidence="1" id="KW-0677">Repeat</keyword>
<dbReference type="EMBL" id="LKEU01000009">
    <property type="protein sequence ID" value="OFV72446.1"/>
    <property type="molecule type" value="Genomic_DNA"/>
</dbReference>
<organism evidence="3 4">
    <name type="scientific">Acetobacterium wieringae</name>
    <dbReference type="NCBI Taxonomy" id="52694"/>
    <lineage>
        <taxon>Bacteria</taxon>
        <taxon>Bacillati</taxon>
        <taxon>Bacillota</taxon>
        <taxon>Clostridia</taxon>
        <taxon>Eubacteriales</taxon>
        <taxon>Eubacteriaceae</taxon>
        <taxon>Acetobacterium</taxon>
    </lineage>
</organism>
<dbReference type="AlphaFoldDB" id="A0A1F2PP46"/>
<sequence>MNNNKIVFLEFNGIPGSGKTTLSNNVIENLKAIDYPVESYQRFIQKPTRKDLKQLVKYLIHLKPSSFRMGYLGMMYLLTNRKINCENWLRVVSIIILDDLYLKKSIENRAEVILVDQGIIQQLVSIMYETELVTDRFAKKIIAHLKKRVPNLYIINVALDVTDSFDRLNQRVGNISRIQQLNRKNGIRTLKIQQKNFDIIRSVIRETGMASMDINTHAGVEENVLLLKNFVLGKIL</sequence>
<comment type="caution">
    <text evidence="3">The sequence shown here is derived from an EMBL/GenBank/DDBJ whole genome shotgun (WGS) entry which is preliminary data.</text>
</comment>
<dbReference type="InterPro" id="IPR027417">
    <property type="entry name" value="P-loop_NTPase"/>
</dbReference>
<dbReference type="InterPro" id="IPR056884">
    <property type="entry name" value="NPHP3-like_N"/>
</dbReference>
<feature type="domain" description="Nephrocystin 3-like N-terminal" evidence="2">
    <location>
        <begin position="8"/>
        <end position="61"/>
    </location>
</feature>
<evidence type="ECO:0000313" key="3">
    <source>
        <dbReference type="EMBL" id="OFV72446.1"/>
    </source>
</evidence>
<accession>A0A1F2PP46</accession>
<dbReference type="Gene3D" id="3.40.50.300">
    <property type="entry name" value="P-loop containing nucleotide triphosphate hydrolases"/>
    <property type="match status" value="1"/>
</dbReference>
<evidence type="ECO:0000256" key="1">
    <source>
        <dbReference type="ARBA" id="ARBA00022737"/>
    </source>
</evidence>
<dbReference type="STRING" id="52694.ACWI_00490"/>
<evidence type="ECO:0000259" key="2">
    <source>
        <dbReference type="Pfam" id="PF24883"/>
    </source>
</evidence>
<dbReference type="Proteomes" id="UP000176244">
    <property type="component" value="Unassembled WGS sequence"/>
</dbReference>
<reference evidence="3 4" key="1">
    <citation type="submission" date="2015-09" db="EMBL/GenBank/DDBJ databases">
        <title>Genome sequence of Acetobacterium wieringae DSM 1911.</title>
        <authorList>
            <person name="Poehlein A."/>
            <person name="Bengelsdorf F.R."/>
            <person name="Schiel-Bengelsdorf B."/>
            <person name="Duerre P."/>
            <person name="Daniel R."/>
        </authorList>
    </citation>
    <scope>NUCLEOTIDE SEQUENCE [LARGE SCALE GENOMIC DNA]</scope>
    <source>
        <strain evidence="3 4">DSM 1911</strain>
    </source>
</reference>
<dbReference type="Pfam" id="PF24883">
    <property type="entry name" value="NPHP3_N"/>
    <property type="match status" value="1"/>
</dbReference>
<gene>
    <name evidence="3" type="ORF">ACWI_00490</name>
</gene>